<dbReference type="AlphaFoldDB" id="A0A1H7PW85"/>
<dbReference type="Proteomes" id="UP000199664">
    <property type="component" value="Unassembled WGS sequence"/>
</dbReference>
<dbReference type="Pfam" id="PF00589">
    <property type="entry name" value="Phage_integrase"/>
    <property type="match status" value="1"/>
</dbReference>
<protein>
    <submittedName>
        <fullName evidence="5">Phage integrase family protein</fullName>
    </submittedName>
</protein>
<evidence type="ECO:0000256" key="3">
    <source>
        <dbReference type="ARBA" id="ARBA00023172"/>
    </source>
</evidence>
<evidence type="ECO:0000256" key="2">
    <source>
        <dbReference type="ARBA" id="ARBA00022908"/>
    </source>
</evidence>
<keyword evidence="3" id="KW-0233">DNA recombination</keyword>
<comment type="similarity">
    <text evidence="1">Belongs to the 'phage' integrase family.</text>
</comment>
<dbReference type="GO" id="GO:0003677">
    <property type="term" value="F:DNA binding"/>
    <property type="evidence" value="ECO:0007669"/>
    <property type="project" value="InterPro"/>
</dbReference>
<keyword evidence="2" id="KW-0229">DNA integration</keyword>
<dbReference type="InterPro" id="IPR013762">
    <property type="entry name" value="Integrase-like_cat_sf"/>
</dbReference>
<dbReference type="GO" id="GO:0006310">
    <property type="term" value="P:DNA recombination"/>
    <property type="evidence" value="ECO:0007669"/>
    <property type="project" value="UniProtKB-KW"/>
</dbReference>
<evidence type="ECO:0000256" key="1">
    <source>
        <dbReference type="ARBA" id="ARBA00008857"/>
    </source>
</evidence>
<feature type="domain" description="Tyr recombinase" evidence="4">
    <location>
        <begin position="1"/>
        <end position="110"/>
    </location>
</feature>
<dbReference type="PANTHER" id="PTHR30629">
    <property type="entry name" value="PROPHAGE INTEGRASE"/>
    <property type="match status" value="1"/>
</dbReference>
<name>A0A1H7PW85_9HYPH</name>
<dbReference type="STRING" id="1036779.SAMN04515666_103625"/>
<accession>A0A1H7PW85</accession>
<organism evidence="5 6">
    <name type="scientific">Bosea lupini</name>
    <dbReference type="NCBI Taxonomy" id="1036779"/>
    <lineage>
        <taxon>Bacteria</taxon>
        <taxon>Pseudomonadati</taxon>
        <taxon>Pseudomonadota</taxon>
        <taxon>Alphaproteobacteria</taxon>
        <taxon>Hyphomicrobiales</taxon>
        <taxon>Boseaceae</taxon>
        <taxon>Bosea</taxon>
    </lineage>
</organism>
<dbReference type="EMBL" id="FOAN01000003">
    <property type="protein sequence ID" value="SEL39859.1"/>
    <property type="molecule type" value="Genomic_DNA"/>
</dbReference>
<evidence type="ECO:0000313" key="6">
    <source>
        <dbReference type="Proteomes" id="UP000199664"/>
    </source>
</evidence>
<dbReference type="SUPFAM" id="SSF56349">
    <property type="entry name" value="DNA breaking-rejoining enzymes"/>
    <property type="match status" value="1"/>
</dbReference>
<dbReference type="Gene3D" id="1.10.443.10">
    <property type="entry name" value="Intergrase catalytic core"/>
    <property type="match status" value="1"/>
</dbReference>
<evidence type="ECO:0000313" key="5">
    <source>
        <dbReference type="EMBL" id="SEL39859.1"/>
    </source>
</evidence>
<dbReference type="PANTHER" id="PTHR30629:SF2">
    <property type="entry name" value="PROPHAGE INTEGRASE INTS-RELATED"/>
    <property type="match status" value="1"/>
</dbReference>
<dbReference type="InterPro" id="IPR050808">
    <property type="entry name" value="Phage_Integrase"/>
</dbReference>
<gene>
    <name evidence="5" type="ORF">SAMN04515666_103625</name>
</gene>
<keyword evidence="6" id="KW-1185">Reference proteome</keyword>
<proteinExistence type="inferred from homology"/>
<dbReference type="InterPro" id="IPR011010">
    <property type="entry name" value="DNA_brk_join_enz"/>
</dbReference>
<sequence>MRREHKVPLPAQAVAILRDLHRITGRGKLVLPGYGISGGDGRKIEPKPISENTINGALRRMGFGQDEMSAHGFRPSSSTMLNESGQFAPDAIEAALAHQDTNAVRRAYARGQLWEERFRMAAWWADELDRLRKAPA</sequence>
<dbReference type="RefSeq" id="WP_342029032.1">
    <property type="nucleotide sequence ID" value="NZ_FOAN01000003.1"/>
</dbReference>
<reference evidence="6" key="1">
    <citation type="submission" date="2016-10" db="EMBL/GenBank/DDBJ databases">
        <authorList>
            <person name="Varghese N."/>
            <person name="Submissions S."/>
        </authorList>
    </citation>
    <scope>NUCLEOTIDE SEQUENCE [LARGE SCALE GENOMIC DNA]</scope>
    <source>
        <strain evidence="6">LMG 26383,CCUG 61248,R- 45681</strain>
    </source>
</reference>
<evidence type="ECO:0000259" key="4">
    <source>
        <dbReference type="Pfam" id="PF00589"/>
    </source>
</evidence>
<dbReference type="GO" id="GO:0015074">
    <property type="term" value="P:DNA integration"/>
    <property type="evidence" value="ECO:0007669"/>
    <property type="project" value="UniProtKB-KW"/>
</dbReference>
<dbReference type="InterPro" id="IPR002104">
    <property type="entry name" value="Integrase_catalytic"/>
</dbReference>